<gene>
    <name evidence="1" type="ORF">PAXRUDRAFT_834259</name>
</gene>
<organism evidence="1 2">
    <name type="scientific">Paxillus rubicundulus Ve08.2h10</name>
    <dbReference type="NCBI Taxonomy" id="930991"/>
    <lineage>
        <taxon>Eukaryota</taxon>
        <taxon>Fungi</taxon>
        <taxon>Dikarya</taxon>
        <taxon>Basidiomycota</taxon>
        <taxon>Agaricomycotina</taxon>
        <taxon>Agaricomycetes</taxon>
        <taxon>Agaricomycetidae</taxon>
        <taxon>Boletales</taxon>
        <taxon>Paxilineae</taxon>
        <taxon>Paxillaceae</taxon>
        <taxon>Paxillus</taxon>
    </lineage>
</organism>
<reference evidence="2" key="2">
    <citation type="submission" date="2015-01" db="EMBL/GenBank/DDBJ databases">
        <title>Evolutionary Origins and Diversification of the Mycorrhizal Mutualists.</title>
        <authorList>
            <consortium name="DOE Joint Genome Institute"/>
            <consortium name="Mycorrhizal Genomics Consortium"/>
            <person name="Kohler A."/>
            <person name="Kuo A."/>
            <person name="Nagy L.G."/>
            <person name="Floudas D."/>
            <person name="Copeland A."/>
            <person name="Barry K.W."/>
            <person name="Cichocki N."/>
            <person name="Veneault-Fourrey C."/>
            <person name="LaButti K."/>
            <person name="Lindquist E.A."/>
            <person name="Lipzen A."/>
            <person name="Lundell T."/>
            <person name="Morin E."/>
            <person name="Murat C."/>
            <person name="Riley R."/>
            <person name="Ohm R."/>
            <person name="Sun H."/>
            <person name="Tunlid A."/>
            <person name="Henrissat B."/>
            <person name="Grigoriev I.V."/>
            <person name="Hibbett D.S."/>
            <person name="Martin F."/>
        </authorList>
    </citation>
    <scope>NUCLEOTIDE SEQUENCE [LARGE SCALE GENOMIC DNA]</scope>
    <source>
        <strain evidence="2">Ve08.2h10</strain>
    </source>
</reference>
<dbReference type="InParanoid" id="A0A0D0DLB4"/>
<protein>
    <submittedName>
        <fullName evidence="1">Unplaced genomic scaffold scaffold_1553, whole genome shotgun sequence</fullName>
    </submittedName>
</protein>
<reference evidence="1 2" key="1">
    <citation type="submission" date="2014-04" db="EMBL/GenBank/DDBJ databases">
        <authorList>
            <consortium name="DOE Joint Genome Institute"/>
            <person name="Kuo A."/>
            <person name="Kohler A."/>
            <person name="Jargeat P."/>
            <person name="Nagy L.G."/>
            <person name="Floudas D."/>
            <person name="Copeland A."/>
            <person name="Barry K.W."/>
            <person name="Cichocki N."/>
            <person name="Veneault-Fourrey C."/>
            <person name="LaButti K."/>
            <person name="Lindquist E.A."/>
            <person name="Lipzen A."/>
            <person name="Lundell T."/>
            <person name="Morin E."/>
            <person name="Murat C."/>
            <person name="Sun H."/>
            <person name="Tunlid A."/>
            <person name="Henrissat B."/>
            <person name="Grigoriev I.V."/>
            <person name="Hibbett D.S."/>
            <person name="Martin F."/>
            <person name="Nordberg H.P."/>
            <person name="Cantor M.N."/>
            <person name="Hua S.X."/>
        </authorList>
    </citation>
    <scope>NUCLEOTIDE SEQUENCE [LARGE SCALE GENOMIC DNA]</scope>
    <source>
        <strain evidence="1 2">Ve08.2h10</strain>
    </source>
</reference>
<sequence>MKTCGIATSSEVRKPCPRGKEYGGHMIASLLCVNGFRGHMTVIDMSYVQGEAA</sequence>
<accession>A0A0D0DLB4</accession>
<keyword evidence="2" id="KW-1185">Reference proteome</keyword>
<dbReference type="AlphaFoldDB" id="A0A0D0DLB4"/>
<dbReference type="Proteomes" id="UP000054538">
    <property type="component" value="Unassembled WGS sequence"/>
</dbReference>
<evidence type="ECO:0000313" key="1">
    <source>
        <dbReference type="EMBL" id="KIK79110.1"/>
    </source>
</evidence>
<evidence type="ECO:0000313" key="2">
    <source>
        <dbReference type="Proteomes" id="UP000054538"/>
    </source>
</evidence>
<name>A0A0D0DLB4_9AGAM</name>
<dbReference type="HOGENOM" id="CLU_3069333_0_0_1"/>
<dbReference type="EMBL" id="KN826375">
    <property type="protein sequence ID" value="KIK79110.1"/>
    <property type="molecule type" value="Genomic_DNA"/>
</dbReference>
<proteinExistence type="predicted"/>